<proteinExistence type="predicted"/>
<name>A0A3S9VTK8_9BACT</name>
<dbReference type="AlphaFoldDB" id="A0A3S9VTK8"/>
<reference evidence="1 2" key="1">
    <citation type="submission" date="2018-10" db="EMBL/GenBank/DDBJ databases">
        <title>Butyricimonas faecalis sp. nov., isolated from human faeces and emended description of the genus Butyricimonas.</title>
        <authorList>
            <person name="Le Roy T."/>
            <person name="Van der Smissen P."/>
            <person name="Paquot A."/>
            <person name="Delzenne N."/>
            <person name="Muccioli G."/>
            <person name="Collet J.-F."/>
            <person name="Cani P.D."/>
        </authorList>
    </citation>
    <scope>NUCLEOTIDE SEQUENCE [LARGE SCALE GENOMIC DNA]</scope>
    <source>
        <strain evidence="1 2">H184</strain>
    </source>
</reference>
<keyword evidence="2" id="KW-1185">Reference proteome</keyword>
<dbReference type="RefSeq" id="WP_106480617.1">
    <property type="nucleotide sequence ID" value="NZ_CP032819.1"/>
</dbReference>
<sequence length="209" mass="23354">MAKFDSYLLGKVTNSVGNVTMCYTNKQNIAKAKIFSRKDKPTPEILDQRAKMKVLVQLSRRLLPVIRKGFAGIGRGTTSNAFVKENLVAVETDEKHVATIMFDRVKLSKGLLNPPKVSVTYASENKTFAFEQTMEKDEDGYAFGDDKVYVVLLETVLSRSKIVALRDRSESGNMSYALPEDWDEANVKVYCFATLKNGSAVSDSRYLTV</sequence>
<dbReference type="KEGG" id="buy:D8S85_10280"/>
<evidence type="ECO:0000313" key="2">
    <source>
        <dbReference type="Proteomes" id="UP000270673"/>
    </source>
</evidence>
<dbReference type="InterPro" id="IPR046233">
    <property type="entry name" value="DUF6266"/>
</dbReference>
<dbReference type="EMBL" id="CP032819">
    <property type="protein sequence ID" value="AZS29897.1"/>
    <property type="molecule type" value="Genomic_DNA"/>
</dbReference>
<dbReference type="Pfam" id="PF19781">
    <property type="entry name" value="DUF6266"/>
    <property type="match status" value="1"/>
</dbReference>
<organism evidence="1 2">
    <name type="scientific">Butyricimonas faecalis</name>
    <dbReference type="NCBI Taxonomy" id="2093856"/>
    <lineage>
        <taxon>Bacteria</taxon>
        <taxon>Pseudomonadati</taxon>
        <taxon>Bacteroidota</taxon>
        <taxon>Bacteroidia</taxon>
        <taxon>Bacteroidales</taxon>
        <taxon>Odoribacteraceae</taxon>
        <taxon>Butyricimonas</taxon>
    </lineage>
</organism>
<evidence type="ECO:0000313" key="1">
    <source>
        <dbReference type="EMBL" id="AZS29897.1"/>
    </source>
</evidence>
<protein>
    <submittedName>
        <fullName evidence="1">Uncharacterized protein</fullName>
    </submittedName>
</protein>
<dbReference type="Proteomes" id="UP000270673">
    <property type="component" value="Chromosome"/>
</dbReference>
<dbReference type="OrthoDB" id="1096089at2"/>
<gene>
    <name evidence="1" type="ORF">D8S85_10280</name>
</gene>
<accession>A0A3S9VTK8</accession>